<accession>A0A432Y126</accession>
<dbReference type="RefSeq" id="WP_126762209.1">
    <property type="nucleotide sequence ID" value="NZ_JBHLTZ010000004.1"/>
</dbReference>
<evidence type="ECO:0000256" key="1">
    <source>
        <dbReference type="SAM" id="MobiDB-lite"/>
    </source>
</evidence>
<evidence type="ECO:0000256" key="2">
    <source>
        <dbReference type="SAM" id="SignalP"/>
    </source>
</evidence>
<feature type="chain" id="PRO_5019574936" evidence="2">
    <location>
        <begin position="25"/>
        <end position="180"/>
    </location>
</feature>
<keyword evidence="4" id="KW-1185">Reference proteome</keyword>
<proteinExistence type="predicted"/>
<keyword evidence="2" id="KW-0732">Signal</keyword>
<feature type="compositionally biased region" description="Basic and acidic residues" evidence="1">
    <location>
        <begin position="105"/>
        <end position="119"/>
    </location>
</feature>
<sequence>MNRILAIFTSLTLALSSTAVFAQAQEQDSSKTKGADQAVDAKTQARELDKATPKLAESLVRPEVEPDFIDEDSDDDGLAETTVDTAPTPVQATDEAAPIYQQDPGRIKVGEVTLEKQEDIDADAYGDGADSAESTERKRPGRTKYSDITLKKQNTSGDGTEEDTEQAEEKKTEKKKGGNR</sequence>
<evidence type="ECO:0000313" key="3">
    <source>
        <dbReference type="EMBL" id="RUO54645.1"/>
    </source>
</evidence>
<feature type="compositionally biased region" description="Polar residues" evidence="1">
    <location>
        <begin position="82"/>
        <end position="91"/>
    </location>
</feature>
<feature type="signal peptide" evidence="2">
    <location>
        <begin position="1"/>
        <end position="24"/>
    </location>
</feature>
<gene>
    <name evidence="3" type="ORF">CWI69_04335</name>
</gene>
<dbReference type="Proteomes" id="UP000287198">
    <property type="component" value="Unassembled WGS sequence"/>
</dbReference>
<dbReference type="AlphaFoldDB" id="A0A432Y126"/>
<comment type="caution">
    <text evidence="3">The sequence shown here is derived from an EMBL/GenBank/DDBJ whole genome shotgun (WGS) entry which is preliminary data.</text>
</comment>
<feature type="region of interest" description="Disordered" evidence="1">
    <location>
        <begin position="23"/>
        <end position="180"/>
    </location>
</feature>
<feature type="compositionally biased region" description="Basic and acidic residues" evidence="1">
    <location>
        <begin position="167"/>
        <end position="180"/>
    </location>
</feature>
<feature type="compositionally biased region" description="Acidic residues" evidence="1">
    <location>
        <begin position="65"/>
        <end position="78"/>
    </location>
</feature>
<evidence type="ECO:0000313" key="4">
    <source>
        <dbReference type="Proteomes" id="UP000287198"/>
    </source>
</evidence>
<protein>
    <submittedName>
        <fullName evidence="3">Uncharacterized protein</fullName>
    </submittedName>
</protein>
<name>A0A432Y126_9GAMM</name>
<feature type="compositionally biased region" description="Basic and acidic residues" evidence="1">
    <location>
        <begin position="43"/>
        <end position="52"/>
    </location>
</feature>
<dbReference type="EMBL" id="PIPW01000001">
    <property type="protein sequence ID" value="RUO54645.1"/>
    <property type="molecule type" value="Genomic_DNA"/>
</dbReference>
<reference evidence="4" key="1">
    <citation type="journal article" date="2018" name="Front. Microbiol.">
        <title>Genome-Based Analysis Reveals the Taxonomy and Diversity of the Family Idiomarinaceae.</title>
        <authorList>
            <person name="Liu Y."/>
            <person name="Lai Q."/>
            <person name="Shao Z."/>
        </authorList>
    </citation>
    <scope>NUCLEOTIDE SEQUENCE [LARGE SCALE GENOMIC DNA]</scope>
    <source>
        <strain evidence="4">BH195</strain>
    </source>
</reference>
<organism evidence="3 4">
    <name type="scientific">Pseudidiomarina halophila</name>
    <dbReference type="NCBI Taxonomy" id="1449799"/>
    <lineage>
        <taxon>Bacteria</taxon>
        <taxon>Pseudomonadati</taxon>
        <taxon>Pseudomonadota</taxon>
        <taxon>Gammaproteobacteria</taxon>
        <taxon>Alteromonadales</taxon>
        <taxon>Idiomarinaceae</taxon>
        <taxon>Pseudidiomarina</taxon>
    </lineage>
</organism>